<keyword evidence="2" id="KW-0503">Monooxygenase</keyword>
<dbReference type="InterPro" id="IPR017972">
    <property type="entry name" value="Cyt_P450_CS"/>
</dbReference>
<dbReference type="Proteomes" id="UP000578112">
    <property type="component" value="Unassembled WGS sequence"/>
</dbReference>
<comment type="caution">
    <text evidence="3">The sequence shown here is derived from an EMBL/GenBank/DDBJ whole genome shotgun (WGS) entry which is preliminary data.</text>
</comment>
<evidence type="ECO:0000256" key="1">
    <source>
        <dbReference type="ARBA" id="ARBA00010617"/>
    </source>
</evidence>
<keyword evidence="4" id="KW-1185">Reference proteome</keyword>
<dbReference type="SUPFAM" id="SSF48264">
    <property type="entry name" value="Cytochrome P450"/>
    <property type="match status" value="1"/>
</dbReference>
<evidence type="ECO:0000313" key="3">
    <source>
        <dbReference type="EMBL" id="MBB4762991.1"/>
    </source>
</evidence>
<dbReference type="GO" id="GO:0016705">
    <property type="term" value="F:oxidoreductase activity, acting on paired donors, with incorporation or reduction of molecular oxygen"/>
    <property type="evidence" value="ECO:0007669"/>
    <property type="project" value="InterPro"/>
</dbReference>
<accession>A0A7W7HYB9</accession>
<proteinExistence type="inferred from homology"/>
<protein>
    <submittedName>
        <fullName evidence="3">Cytochrome P450</fullName>
    </submittedName>
</protein>
<organism evidence="3 4">
    <name type="scientific">Actinoplanes digitatis</name>
    <dbReference type="NCBI Taxonomy" id="1868"/>
    <lineage>
        <taxon>Bacteria</taxon>
        <taxon>Bacillati</taxon>
        <taxon>Actinomycetota</taxon>
        <taxon>Actinomycetes</taxon>
        <taxon>Micromonosporales</taxon>
        <taxon>Micromonosporaceae</taxon>
        <taxon>Actinoplanes</taxon>
    </lineage>
</organism>
<dbReference type="PANTHER" id="PTHR46696:SF1">
    <property type="entry name" value="CYTOCHROME P450 YJIB-RELATED"/>
    <property type="match status" value="1"/>
</dbReference>
<dbReference type="PANTHER" id="PTHR46696">
    <property type="entry name" value="P450, PUTATIVE (EUROFUNG)-RELATED"/>
    <property type="match status" value="1"/>
</dbReference>
<keyword evidence="2" id="KW-0408">Iron</keyword>
<dbReference type="GO" id="GO:0005506">
    <property type="term" value="F:iron ion binding"/>
    <property type="evidence" value="ECO:0007669"/>
    <property type="project" value="InterPro"/>
</dbReference>
<reference evidence="3 4" key="1">
    <citation type="submission" date="2020-08" db="EMBL/GenBank/DDBJ databases">
        <title>Sequencing the genomes of 1000 actinobacteria strains.</title>
        <authorList>
            <person name="Klenk H.-P."/>
        </authorList>
    </citation>
    <scope>NUCLEOTIDE SEQUENCE [LARGE SCALE GENOMIC DNA]</scope>
    <source>
        <strain evidence="3 4">DSM 43149</strain>
    </source>
</reference>
<dbReference type="EMBL" id="JACHNH010000001">
    <property type="protein sequence ID" value="MBB4762991.1"/>
    <property type="molecule type" value="Genomic_DNA"/>
</dbReference>
<evidence type="ECO:0000313" key="4">
    <source>
        <dbReference type="Proteomes" id="UP000578112"/>
    </source>
</evidence>
<dbReference type="AlphaFoldDB" id="A0A7W7HYB9"/>
<evidence type="ECO:0000256" key="2">
    <source>
        <dbReference type="RuleBase" id="RU000461"/>
    </source>
</evidence>
<sequence length="426" mass="47159">MVEVEIDQGRPLLGRALAPAREAMNSWLQRQLDSHAERILGPVRRRHPIVSTAKLAVVTRREDVLAVLRDTDAFTTPYRDRLPGRSILGLDGAGHRVDHAELSAVMNASDLPMLETLVADEARRRIRGARHNGVFDVRADLVQPVLELVVSRYLGLPSPGRGVQAGWAHDIFQEIFLNSGNLSTIQQRARRSTAQMRAHVDALVAAARAAVPEAREPANVLERLVARQKAGVAVVLSDADIRDFLIMLAVGWLWHAEKAAMLAVDEILSRPAAYARVRETAHDADIDGLRRVIWEALRFRAVQAGLLRKCVRPVTLAEGTARARRLRAGATVFVGTHSAMWDEDAIPEPSRFDPTRAGAQYLIFGDGLHRCFGEHVSRVQIPALLAPLLWSPALRRAPGRPGRLRWNGNFPSRLRVRFDAMAGATR</sequence>
<dbReference type="InterPro" id="IPR036396">
    <property type="entry name" value="Cyt_P450_sf"/>
</dbReference>
<gene>
    <name evidence="3" type="ORF">BJ971_003547</name>
</gene>
<name>A0A7W7HYB9_9ACTN</name>
<dbReference type="RefSeq" id="WP_184994360.1">
    <property type="nucleotide sequence ID" value="NZ_BOMK01000042.1"/>
</dbReference>
<dbReference type="GO" id="GO:0020037">
    <property type="term" value="F:heme binding"/>
    <property type="evidence" value="ECO:0007669"/>
    <property type="project" value="InterPro"/>
</dbReference>
<dbReference type="Pfam" id="PF00067">
    <property type="entry name" value="p450"/>
    <property type="match status" value="1"/>
</dbReference>
<dbReference type="GO" id="GO:0004497">
    <property type="term" value="F:monooxygenase activity"/>
    <property type="evidence" value="ECO:0007669"/>
    <property type="project" value="UniProtKB-KW"/>
</dbReference>
<keyword evidence="2" id="KW-0479">Metal-binding</keyword>
<comment type="similarity">
    <text evidence="1 2">Belongs to the cytochrome P450 family.</text>
</comment>
<dbReference type="PROSITE" id="PS00086">
    <property type="entry name" value="CYTOCHROME_P450"/>
    <property type="match status" value="1"/>
</dbReference>
<keyword evidence="2" id="KW-0349">Heme</keyword>
<dbReference type="Gene3D" id="1.10.630.10">
    <property type="entry name" value="Cytochrome P450"/>
    <property type="match status" value="1"/>
</dbReference>
<dbReference type="InterPro" id="IPR001128">
    <property type="entry name" value="Cyt_P450"/>
</dbReference>
<keyword evidence="2" id="KW-0560">Oxidoreductase</keyword>